<dbReference type="EMBL" id="JAIMJC010000001">
    <property type="protein sequence ID" value="KAH0532254.1"/>
    <property type="molecule type" value="Genomic_DNA"/>
</dbReference>
<dbReference type="AlphaFoldDB" id="A0A9P8KYS8"/>
<proteinExistence type="predicted"/>
<feature type="non-terminal residue" evidence="2">
    <location>
        <position position="140"/>
    </location>
</feature>
<keyword evidence="3" id="KW-1185">Reference proteome</keyword>
<gene>
    <name evidence="2" type="ORF">TsFJ059_000971</name>
</gene>
<protein>
    <submittedName>
        <fullName evidence="2">Uncharacterized protein</fullName>
    </submittedName>
</protein>
<organism evidence="2 3">
    <name type="scientific">Trichoderma semiorbis</name>
    <dbReference type="NCBI Taxonomy" id="1491008"/>
    <lineage>
        <taxon>Eukaryota</taxon>
        <taxon>Fungi</taxon>
        <taxon>Dikarya</taxon>
        <taxon>Ascomycota</taxon>
        <taxon>Pezizomycotina</taxon>
        <taxon>Sordariomycetes</taxon>
        <taxon>Hypocreomycetidae</taxon>
        <taxon>Hypocreales</taxon>
        <taxon>Hypocreaceae</taxon>
        <taxon>Trichoderma</taxon>
    </lineage>
</organism>
<evidence type="ECO:0000256" key="1">
    <source>
        <dbReference type="SAM" id="MobiDB-lite"/>
    </source>
</evidence>
<evidence type="ECO:0000313" key="2">
    <source>
        <dbReference type="EMBL" id="KAH0532254.1"/>
    </source>
</evidence>
<feature type="region of interest" description="Disordered" evidence="1">
    <location>
        <begin position="112"/>
        <end position="140"/>
    </location>
</feature>
<sequence>MCAVHMPGLESALASVWRPWCTSIVAVVQITERRLWPAVGAVGMPMFLDGFHVHTSARHHGGQRRYRQTATAEQHRLGFGDELDNLESNSTKINSWRARVRAQDQQYLEMGSTGWLEPGSTTRSHPRSPPSYTLLMTDQH</sequence>
<comment type="caution">
    <text evidence="2">The sequence shown here is derived from an EMBL/GenBank/DDBJ whole genome shotgun (WGS) entry which is preliminary data.</text>
</comment>
<name>A0A9P8KYS8_9HYPO</name>
<dbReference type="Proteomes" id="UP000826573">
    <property type="component" value="Unassembled WGS sequence"/>
</dbReference>
<evidence type="ECO:0000313" key="3">
    <source>
        <dbReference type="Proteomes" id="UP000826573"/>
    </source>
</evidence>
<accession>A0A9P8KYS8</accession>
<reference evidence="2 3" key="1">
    <citation type="submission" date="2021-08" db="EMBL/GenBank/DDBJ databases">
        <title>The highly contiguous genome resource for Trichoderma semiorbis FJ059, a fungal antagonistic to plant pathogens.</title>
        <authorList>
            <person name="Liu T."/>
        </authorList>
    </citation>
    <scope>NUCLEOTIDE SEQUENCE [LARGE SCALE GENOMIC DNA]</scope>
    <source>
        <strain evidence="2 3">FJ059</strain>
    </source>
</reference>